<name>A0A7D3XKZ4_9BACT</name>
<dbReference type="AlphaFoldDB" id="A0A7D3XKZ4"/>
<keyword evidence="4" id="KW-0804">Transcription</keyword>
<evidence type="ECO:0000256" key="1">
    <source>
        <dbReference type="ARBA" id="ARBA00010641"/>
    </source>
</evidence>
<evidence type="ECO:0000313" key="8">
    <source>
        <dbReference type="Proteomes" id="UP000500961"/>
    </source>
</evidence>
<dbReference type="InterPro" id="IPR014284">
    <property type="entry name" value="RNA_pol_sigma-70_dom"/>
</dbReference>
<dbReference type="InterPro" id="IPR013325">
    <property type="entry name" value="RNA_pol_sigma_r2"/>
</dbReference>
<dbReference type="InterPro" id="IPR039425">
    <property type="entry name" value="RNA_pol_sigma-70-like"/>
</dbReference>
<proteinExistence type="inferred from homology"/>
<dbReference type="Proteomes" id="UP000500961">
    <property type="component" value="Chromosome"/>
</dbReference>
<dbReference type="NCBIfam" id="TIGR02985">
    <property type="entry name" value="Sig70_bacteroi1"/>
    <property type="match status" value="1"/>
</dbReference>
<evidence type="ECO:0000256" key="4">
    <source>
        <dbReference type="ARBA" id="ARBA00023163"/>
    </source>
</evidence>
<dbReference type="SUPFAM" id="SSF88946">
    <property type="entry name" value="Sigma2 domain of RNA polymerase sigma factors"/>
    <property type="match status" value="1"/>
</dbReference>
<evidence type="ECO:0000259" key="6">
    <source>
        <dbReference type="Pfam" id="PF08281"/>
    </source>
</evidence>
<comment type="similarity">
    <text evidence="1">Belongs to the sigma-70 factor family. ECF subfamily.</text>
</comment>
<dbReference type="NCBIfam" id="TIGR02937">
    <property type="entry name" value="sigma70-ECF"/>
    <property type="match status" value="1"/>
</dbReference>
<sequence>MHSAKKDDDLRKFEQLFKSYYEPLCRYAYSFVLDADEAEEIVQEFFYQFWLKRKKISIKFSMKSYMYRSIRNRCIRFLQHKKLEDMYSSQNVLSLSADTPQDELDRNQLNEVVQETLKSLPSRIRRTFLLSRVNGLKYKEIAKLLSVSIKTVEADMGKALLELRTQLVRRGFINK</sequence>
<dbReference type="Gene3D" id="1.10.10.10">
    <property type="entry name" value="Winged helix-like DNA-binding domain superfamily/Winged helix DNA-binding domain"/>
    <property type="match status" value="1"/>
</dbReference>
<dbReference type="InterPro" id="IPR013324">
    <property type="entry name" value="RNA_pol_sigma_r3/r4-like"/>
</dbReference>
<dbReference type="RefSeq" id="WP_173072554.1">
    <property type="nucleotide sequence ID" value="NZ_CP041345.1"/>
</dbReference>
<evidence type="ECO:0000259" key="5">
    <source>
        <dbReference type="Pfam" id="PF04542"/>
    </source>
</evidence>
<protein>
    <submittedName>
        <fullName evidence="7">RNA polymerase sigma-70 factor</fullName>
    </submittedName>
</protein>
<dbReference type="InterPro" id="IPR007627">
    <property type="entry name" value="RNA_pol_sigma70_r2"/>
</dbReference>
<gene>
    <name evidence="7" type="ORF">FHG85_01735</name>
</gene>
<evidence type="ECO:0000313" key="7">
    <source>
        <dbReference type="EMBL" id="QKG79036.1"/>
    </source>
</evidence>
<dbReference type="GO" id="GO:0006352">
    <property type="term" value="P:DNA-templated transcription initiation"/>
    <property type="evidence" value="ECO:0007669"/>
    <property type="project" value="InterPro"/>
</dbReference>
<accession>A0A7D3XKZ4</accession>
<dbReference type="Gene3D" id="1.10.1740.10">
    <property type="match status" value="1"/>
</dbReference>
<feature type="domain" description="RNA polymerase sigma factor 70 region 4 type 2" evidence="6">
    <location>
        <begin position="112"/>
        <end position="162"/>
    </location>
</feature>
<feature type="domain" description="RNA polymerase sigma-70 region 2" evidence="5">
    <location>
        <begin position="16"/>
        <end position="82"/>
    </location>
</feature>
<evidence type="ECO:0000256" key="3">
    <source>
        <dbReference type="ARBA" id="ARBA00023082"/>
    </source>
</evidence>
<dbReference type="KEGG" id="ttz:FHG85_01735"/>
<dbReference type="InterPro" id="IPR036388">
    <property type="entry name" value="WH-like_DNA-bd_sf"/>
</dbReference>
<dbReference type="PANTHER" id="PTHR43133:SF46">
    <property type="entry name" value="RNA POLYMERASE SIGMA-70 FACTOR ECF SUBFAMILY"/>
    <property type="match status" value="1"/>
</dbReference>
<organism evidence="7 8">
    <name type="scientific">Tenuifilum thalassicum</name>
    <dbReference type="NCBI Taxonomy" id="2590900"/>
    <lineage>
        <taxon>Bacteria</taxon>
        <taxon>Pseudomonadati</taxon>
        <taxon>Bacteroidota</taxon>
        <taxon>Bacteroidia</taxon>
        <taxon>Bacteroidales</taxon>
        <taxon>Tenuifilaceae</taxon>
        <taxon>Tenuifilum</taxon>
    </lineage>
</organism>
<dbReference type="SUPFAM" id="SSF88659">
    <property type="entry name" value="Sigma3 and sigma4 domains of RNA polymerase sigma factors"/>
    <property type="match status" value="1"/>
</dbReference>
<dbReference type="Pfam" id="PF08281">
    <property type="entry name" value="Sigma70_r4_2"/>
    <property type="match status" value="1"/>
</dbReference>
<dbReference type="InterPro" id="IPR014327">
    <property type="entry name" value="RNA_pol_sigma70_bacteroid"/>
</dbReference>
<keyword evidence="8" id="KW-1185">Reference proteome</keyword>
<evidence type="ECO:0000256" key="2">
    <source>
        <dbReference type="ARBA" id="ARBA00023015"/>
    </source>
</evidence>
<keyword evidence="2" id="KW-0805">Transcription regulation</keyword>
<reference evidence="7 8" key="1">
    <citation type="submission" date="2019-07" db="EMBL/GenBank/DDBJ databases">
        <title>Thalassofilum flectens gen. nov., sp. nov., a novel moderate thermophilic anaerobe from a shallow sea hot spring in Kunashir Island (Russia), representing a new family in the order Bacteroidales, and proposal of Thalassofilacea fam. nov.</title>
        <authorList>
            <person name="Kochetkova T.V."/>
            <person name="Podosokorskaya O.A."/>
            <person name="Novikov A."/>
            <person name="Elcheninov A.G."/>
            <person name="Toshchakov S.V."/>
            <person name="Kublanov I.V."/>
        </authorList>
    </citation>
    <scope>NUCLEOTIDE SEQUENCE [LARGE SCALE GENOMIC DNA]</scope>
    <source>
        <strain evidence="7 8">38-H</strain>
    </source>
</reference>
<keyword evidence="3" id="KW-0731">Sigma factor</keyword>
<dbReference type="InterPro" id="IPR013249">
    <property type="entry name" value="RNA_pol_sigma70_r4_t2"/>
</dbReference>
<dbReference type="GO" id="GO:0003677">
    <property type="term" value="F:DNA binding"/>
    <property type="evidence" value="ECO:0007669"/>
    <property type="project" value="InterPro"/>
</dbReference>
<dbReference type="GO" id="GO:0016987">
    <property type="term" value="F:sigma factor activity"/>
    <property type="evidence" value="ECO:0007669"/>
    <property type="project" value="UniProtKB-KW"/>
</dbReference>
<dbReference type="EMBL" id="CP041345">
    <property type="protein sequence ID" value="QKG79036.1"/>
    <property type="molecule type" value="Genomic_DNA"/>
</dbReference>
<dbReference type="Pfam" id="PF04542">
    <property type="entry name" value="Sigma70_r2"/>
    <property type="match status" value="1"/>
</dbReference>
<dbReference type="PANTHER" id="PTHR43133">
    <property type="entry name" value="RNA POLYMERASE ECF-TYPE SIGMA FACTO"/>
    <property type="match status" value="1"/>
</dbReference>